<name>A0A3D9XGR1_PARVE</name>
<evidence type="ECO:0000313" key="2">
    <source>
        <dbReference type="Proteomes" id="UP000256941"/>
    </source>
</evidence>
<dbReference type="AlphaFoldDB" id="A0A3D9XGR1"/>
<reference evidence="1 2" key="1">
    <citation type="submission" date="2018-08" db="EMBL/GenBank/DDBJ databases">
        <title>Genomic Encyclopedia of Archaeal and Bacterial Type Strains, Phase II (KMG-II): from individual species to whole genera.</title>
        <authorList>
            <person name="Goeker M."/>
        </authorList>
    </citation>
    <scope>NUCLEOTIDE SEQUENCE [LARGE SCALE GENOMIC DNA]</scope>
    <source>
        <strain evidence="1 2">DSM 17099</strain>
    </source>
</reference>
<sequence length="86" mass="8744">MANRFSTFLHGANAPALGSHVVTPSDDADLPEAIRAVTLGTAGTLAWRGTDGESYVTATLPPGTYALGADRILATGTTAADITGWV</sequence>
<comment type="caution">
    <text evidence="1">The sequence shown here is derived from an EMBL/GenBank/DDBJ whole genome shotgun (WGS) entry which is preliminary data.</text>
</comment>
<organism evidence="1 2">
    <name type="scientific">Paracoccus versutus</name>
    <name type="common">Thiobacillus versutus</name>
    <dbReference type="NCBI Taxonomy" id="34007"/>
    <lineage>
        <taxon>Bacteria</taxon>
        <taxon>Pseudomonadati</taxon>
        <taxon>Pseudomonadota</taxon>
        <taxon>Alphaproteobacteria</taxon>
        <taxon>Rhodobacterales</taxon>
        <taxon>Paracoccaceae</taxon>
        <taxon>Paracoccus</taxon>
    </lineage>
</organism>
<proteinExistence type="predicted"/>
<dbReference type="Proteomes" id="UP000256941">
    <property type="component" value="Unassembled WGS sequence"/>
</dbReference>
<accession>A0A3D9XGR1</accession>
<dbReference type="RefSeq" id="WP_116221896.1">
    <property type="nucleotide sequence ID" value="NZ_CP038197.1"/>
</dbReference>
<dbReference type="EMBL" id="QTUJ01000002">
    <property type="protein sequence ID" value="REF69660.1"/>
    <property type="molecule type" value="Genomic_DNA"/>
</dbReference>
<gene>
    <name evidence="1" type="ORF">BDD41_2370</name>
</gene>
<protein>
    <submittedName>
        <fullName evidence="1">Uncharacterized protein</fullName>
    </submittedName>
</protein>
<evidence type="ECO:0000313" key="1">
    <source>
        <dbReference type="EMBL" id="REF69660.1"/>
    </source>
</evidence>